<keyword evidence="1" id="KW-0067">ATP-binding</keyword>
<keyword evidence="1" id="KW-0347">Helicase</keyword>
<gene>
    <name evidence="1" type="ORF">TGFOU_363320</name>
</gene>
<dbReference type="EMBL" id="AEYH02003300">
    <property type="protein sequence ID" value="KFG29496.1"/>
    <property type="molecule type" value="Genomic_DNA"/>
</dbReference>
<comment type="caution">
    <text evidence="1">The sequence shown here is derived from an EMBL/GenBank/DDBJ whole genome shotgun (WGS) entry which is preliminary data.</text>
</comment>
<sequence length="95" mass="11073">MRQELTGMMVEKANPLHSRFRLTYQTLLLLAARSHSMSMTSFLSQSFKEAARTSLLPVFKRDLRRKRKVSHAPEKTREIDFDNSSSLASQIHFFK</sequence>
<name>A0A086JBH8_TOXGO</name>
<keyword evidence="1" id="KW-0547">Nucleotide-binding</keyword>
<dbReference type="Proteomes" id="UP000028838">
    <property type="component" value="Unassembled WGS sequence"/>
</dbReference>
<protein>
    <submittedName>
        <fullName evidence="1">DEAD/DEAH box helicase domain protein</fullName>
    </submittedName>
</protein>
<evidence type="ECO:0000313" key="2">
    <source>
        <dbReference type="Proteomes" id="UP000028838"/>
    </source>
</evidence>
<keyword evidence="1" id="KW-0378">Hydrolase</keyword>
<dbReference type="GO" id="GO:0004386">
    <property type="term" value="F:helicase activity"/>
    <property type="evidence" value="ECO:0007669"/>
    <property type="project" value="UniProtKB-KW"/>
</dbReference>
<dbReference type="VEuPathDB" id="ToxoDB:TGFOU_363320"/>
<organism evidence="1 2">
    <name type="scientific">Toxoplasma gondii FOU</name>
    <dbReference type="NCBI Taxonomy" id="943167"/>
    <lineage>
        <taxon>Eukaryota</taxon>
        <taxon>Sar</taxon>
        <taxon>Alveolata</taxon>
        <taxon>Apicomplexa</taxon>
        <taxon>Conoidasida</taxon>
        <taxon>Coccidia</taxon>
        <taxon>Eucoccidiorida</taxon>
        <taxon>Eimeriorina</taxon>
        <taxon>Sarcocystidae</taxon>
        <taxon>Toxoplasma</taxon>
    </lineage>
</organism>
<reference evidence="1 2" key="1">
    <citation type="submission" date="2014-07" db="EMBL/GenBank/DDBJ databases">
        <authorList>
            <person name="Sibley D."/>
            <person name="Venepally P."/>
            <person name="Karamycheva S."/>
            <person name="Hadjithomas M."/>
            <person name="Khan A."/>
            <person name="Brunk B."/>
            <person name="Roos D."/>
            <person name="Caler E."/>
            <person name="Lorenzi H."/>
        </authorList>
    </citation>
    <scope>NUCLEOTIDE SEQUENCE [LARGE SCALE GENOMIC DNA]</scope>
    <source>
        <strain evidence="1 2">FOU</strain>
    </source>
</reference>
<proteinExistence type="predicted"/>
<accession>A0A086JBH8</accession>
<dbReference type="AlphaFoldDB" id="A0A086JBH8"/>
<evidence type="ECO:0000313" key="1">
    <source>
        <dbReference type="EMBL" id="KFG29496.1"/>
    </source>
</evidence>